<evidence type="ECO:0000256" key="1">
    <source>
        <dbReference type="SAM" id="Phobius"/>
    </source>
</evidence>
<keyword evidence="1" id="KW-0812">Transmembrane</keyword>
<keyword evidence="3" id="KW-1185">Reference proteome</keyword>
<reference evidence="2 3" key="1">
    <citation type="submission" date="2020-10" db="EMBL/GenBank/DDBJ databases">
        <title>Bacillus sp. HD4P25, an endophyte from a halophyte.</title>
        <authorList>
            <person name="Sun J.-Q."/>
        </authorList>
    </citation>
    <scope>NUCLEOTIDE SEQUENCE [LARGE SCALE GENOMIC DNA]</scope>
    <source>
        <strain evidence="2 3">YIM 93174</strain>
    </source>
</reference>
<dbReference type="EMBL" id="JADCLJ010000024">
    <property type="protein sequence ID" value="MBE4909834.1"/>
    <property type="molecule type" value="Genomic_DNA"/>
</dbReference>
<keyword evidence="1" id="KW-1133">Transmembrane helix</keyword>
<name>A0ABR9QN13_9BACI</name>
<evidence type="ECO:0000313" key="3">
    <source>
        <dbReference type="Proteomes" id="UP001516662"/>
    </source>
</evidence>
<accession>A0ABR9QN13</accession>
<organism evidence="2 3">
    <name type="scientific">Litchfieldia luteola</name>
    <dbReference type="NCBI Taxonomy" id="682179"/>
    <lineage>
        <taxon>Bacteria</taxon>
        <taxon>Bacillati</taxon>
        <taxon>Bacillota</taxon>
        <taxon>Bacilli</taxon>
        <taxon>Bacillales</taxon>
        <taxon>Bacillaceae</taxon>
        <taxon>Litchfieldia</taxon>
    </lineage>
</organism>
<protein>
    <submittedName>
        <fullName evidence="2">Uncharacterized protein</fullName>
    </submittedName>
</protein>
<dbReference type="Proteomes" id="UP001516662">
    <property type="component" value="Unassembled WGS sequence"/>
</dbReference>
<keyword evidence="1" id="KW-0472">Membrane</keyword>
<dbReference type="RefSeq" id="WP_193538860.1">
    <property type="nucleotide sequence ID" value="NZ_JADCLJ010000024.1"/>
</dbReference>
<gene>
    <name evidence="2" type="ORF">IMZ08_17505</name>
</gene>
<evidence type="ECO:0000313" key="2">
    <source>
        <dbReference type="EMBL" id="MBE4909834.1"/>
    </source>
</evidence>
<feature type="transmembrane region" description="Helical" evidence="1">
    <location>
        <begin position="37"/>
        <end position="59"/>
    </location>
</feature>
<sequence length="60" mass="6617">MSDKLNQEILNELKKINEKLDKIEGEKEQGLSTPMKFVALVFGVCVVGPIVFVALTALLN</sequence>
<comment type="caution">
    <text evidence="2">The sequence shown here is derived from an EMBL/GenBank/DDBJ whole genome shotgun (WGS) entry which is preliminary data.</text>
</comment>
<proteinExistence type="predicted"/>